<evidence type="ECO:0000313" key="1">
    <source>
        <dbReference type="EMBL" id="CRL00752.1"/>
    </source>
</evidence>
<protein>
    <submittedName>
        <fullName evidence="1">CLUMA_CG014008, isoform A</fullName>
    </submittedName>
</protein>
<reference evidence="1 2" key="1">
    <citation type="submission" date="2015-04" db="EMBL/GenBank/DDBJ databases">
        <authorList>
            <person name="Syromyatnikov M.Y."/>
            <person name="Popov V.N."/>
        </authorList>
    </citation>
    <scope>NUCLEOTIDE SEQUENCE [LARGE SCALE GENOMIC DNA]</scope>
</reference>
<proteinExistence type="predicted"/>
<evidence type="ECO:0000313" key="2">
    <source>
        <dbReference type="Proteomes" id="UP000183832"/>
    </source>
</evidence>
<gene>
    <name evidence="1" type="ORF">CLUMA_CG014008</name>
</gene>
<dbReference type="Proteomes" id="UP000183832">
    <property type="component" value="Unassembled WGS sequence"/>
</dbReference>
<dbReference type="AlphaFoldDB" id="A0A1J1IKQ0"/>
<sequence length="60" mass="7031">MKFCTAKHSLTKSDSESEFLHNPTLHFFSSSLLLPILRILCFEFYCQEGTQARIRHNSRI</sequence>
<dbReference type="EMBL" id="CVRI01000054">
    <property type="protein sequence ID" value="CRL00752.1"/>
    <property type="molecule type" value="Genomic_DNA"/>
</dbReference>
<accession>A0A1J1IKQ0</accession>
<organism evidence="1 2">
    <name type="scientific">Clunio marinus</name>
    <dbReference type="NCBI Taxonomy" id="568069"/>
    <lineage>
        <taxon>Eukaryota</taxon>
        <taxon>Metazoa</taxon>
        <taxon>Ecdysozoa</taxon>
        <taxon>Arthropoda</taxon>
        <taxon>Hexapoda</taxon>
        <taxon>Insecta</taxon>
        <taxon>Pterygota</taxon>
        <taxon>Neoptera</taxon>
        <taxon>Endopterygota</taxon>
        <taxon>Diptera</taxon>
        <taxon>Nematocera</taxon>
        <taxon>Chironomoidea</taxon>
        <taxon>Chironomidae</taxon>
        <taxon>Clunio</taxon>
    </lineage>
</organism>
<keyword evidence="2" id="KW-1185">Reference proteome</keyword>
<name>A0A1J1IKQ0_9DIPT</name>